<evidence type="ECO:0000259" key="4">
    <source>
        <dbReference type="PROSITE" id="PS50995"/>
    </source>
</evidence>
<dbReference type="InterPro" id="IPR036388">
    <property type="entry name" value="WH-like_DNA-bd_sf"/>
</dbReference>
<name>A0A942Z7V1_9FIRM</name>
<comment type="caution">
    <text evidence="5">The sequence shown here is derived from an EMBL/GenBank/DDBJ whole genome shotgun (WGS) entry which is preliminary data.</text>
</comment>
<reference evidence="5" key="1">
    <citation type="submission" date="2019-12" db="EMBL/GenBank/DDBJ databases">
        <title>Clostridiaceae gen. nov. sp. nov., isolated from sediment in Xinjiang, China.</title>
        <authorList>
            <person name="Zhang R."/>
        </authorList>
    </citation>
    <scope>NUCLEOTIDE SEQUENCE</scope>
    <source>
        <strain evidence="5">D2Q-11</strain>
    </source>
</reference>
<dbReference type="AlphaFoldDB" id="A0A942Z7V1"/>
<dbReference type="SUPFAM" id="SSF46785">
    <property type="entry name" value="Winged helix' DNA-binding domain"/>
    <property type="match status" value="1"/>
</dbReference>
<keyword evidence="6" id="KW-1185">Reference proteome</keyword>
<proteinExistence type="predicted"/>
<dbReference type="SMART" id="SM00347">
    <property type="entry name" value="HTH_MARR"/>
    <property type="match status" value="1"/>
</dbReference>
<dbReference type="PROSITE" id="PS50995">
    <property type="entry name" value="HTH_MARR_2"/>
    <property type="match status" value="1"/>
</dbReference>
<protein>
    <submittedName>
        <fullName evidence="5">MarR family transcriptional regulator</fullName>
    </submittedName>
</protein>
<dbReference type="EMBL" id="WSFT01000019">
    <property type="protein sequence ID" value="MBS4537638.1"/>
    <property type="molecule type" value="Genomic_DNA"/>
</dbReference>
<organism evidence="5 6">
    <name type="scientific">Anaeromonas frigoriresistens</name>
    <dbReference type="NCBI Taxonomy" id="2683708"/>
    <lineage>
        <taxon>Bacteria</taxon>
        <taxon>Bacillati</taxon>
        <taxon>Bacillota</taxon>
        <taxon>Tissierellia</taxon>
        <taxon>Tissierellales</taxon>
        <taxon>Thermohalobacteraceae</taxon>
        <taxon>Anaeromonas</taxon>
    </lineage>
</organism>
<evidence type="ECO:0000313" key="6">
    <source>
        <dbReference type="Proteomes" id="UP000724672"/>
    </source>
</evidence>
<dbReference type="Gene3D" id="1.10.10.10">
    <property type="entry name" value="Winged helix-like DNA-binding domain superfamily/Winged helix DNA-binding domain"/>
    <property type="match status" value="1"/>
</dbReference>
<keyword evidence="1" id="KW-0805">Transcription regulation</keyword>
<evidence type="ECO:0000313" key="5">
    <source>
        <dbReference type="EMBL" id="MBS4537638.1"/>
    </source>
</evidence>
<dbReference type="PROSITE" id="PS01117">
    <property type="entry name" value="HTH_MARR_1"/>
    <property type="match status" value="1"/>
</dbReference>
<dbReference type="InterPro" id="IPR036390">
    <property type="entry name" value="WH_DNA-bd_sf"/>
</dbReference>
<evidence type="ECO:0000256" key="1">
    <source>
        <dbReference type="ARBA" id="ARBA00023015"/>
    </source>
</evidence>
<keyword evidence="3" id="KW-0804">Transcription</keyword>
<dbReference type="PRINTS" id="PR00598">
    <property type="entry name" value="HTHMARR"/>
</dbReference>
<dbReference type="Pfam" id="PF12802">
    <property type="entry name" value="MarR_2"/>
    <property type="match status" value="1"/>
</dbReference>
<evidence type="ECO:0000256" key="2">
    <source>
        <dbReference type="ARBA" id="ARBA00023125"/>
    </source>
</evidence>
<evidence type="ECO:0000256" key="3">
    <source>
        <dbReference type="ARBA" id="ARBA00023163"/>
    </source>
</evidence>
<dbReference type="Proteomes" id="UP000724672">
    <property type="component" value="Unassembled WGS sequence"/>
</dbReference>
<dbReference type="PANTHER" id="PTHR42756:SF1">
    <property type="entry name" value="TRANSCRIPTIONAL REPRESSOR OF EMRAB OPERON"/>
    <property type="match status" value="1"/>
</dbReference>
<dbReference type="GO" id="GO:0003677">
    <property type="term" value="F:DNA binding"/>
    <property type="evidence" value="ECO:0007669"/>
    <property type="project" value="UniProtKB-KW"/>
</dbReference>
<accession>A0A942Z7V1</accession>
<gene>
    <name evidence="5" type="ORF">GOQ27_04135</name>
</gene>
<dbReference type="InterPro" id="IPR023187">
    <property type="entry name" value="Tscrpt_reg_MarR-type_CS"/>
</dbReference>
<keyword evidence="2" id="KW-0238">DNA-binding</keyword>
<sequence length="121" mass="14309">MLSKEGVTRVQWIALYYLGNDEEFSQRDLADVMNIKESTIARLIDRMEREELVIRKRNEKDRRIMNLVLTEKGKAKRKELLPKGEEFNDIVSKGIPEKDMKIFMSVLDKMVSNVKEHRPQE</sequence>
<dbReference type="InterPro" id="IPR000835">
    <property type="entry name" value="HTH_MarR-typ"/>
</dbReference>
<dbReference type="GO" id="GO:0003700">
    <property type="term" value="F:DNA-binding transcription factor activity"/>
    <property type="evidence" value="ECO:0007669"/>
    <property type="project" value="InterPro"/>
</dbReference>
<feature type="domain" description="HTH marR-type" evidence="4">
    <location>
        <begin position="1"/>
        <end position="112"/>
    </location>
</feature>
<dbReference type="PANTHER" id="PTHR42756">
    <property type="entry name" value="TRANSCRIPTIONAL REGULATOR, MARR"/>
    <property type="match status" value="1"/>
</dbReference>